<dbReference type="EMBL" id="JAHCMY010000005">
    <property type="protein sequence ID" value="MBS9524573.1"/>
    <property type="molecule type" value="Genomic_DNA"/>
</dbReference>
<dbReference type="PANTHER" id="PTHR12993:SF11">
    <property type="entry name" value="N-ACETYLGLUCOSAMINYL-PHOSPHATIDYLINOSITOL DE-N-ACETYLASE"/>
    <property type="match status" value="1"/>
</dbReference>
<dbReference type="GO" id="GO:0016811">
    <property type="term" value="F:hydrolase activity, acting on carbon-nitrogen (but not peptide) bonds, in linear amides"/>
    <property type="evidence" value="ECO:0007669"/>
    <property type="project" value="TreeGrafter"/>
</dbReference>
<gene>
    <name evidence="1" type="ORF">KI659_11185</name>
</gene>
<name>A0AAP2G5I3_9BACT</name>
<dbReference type="SUPFAM" id="SSF52317">
    <property type="entry name" value="Class I glutamine amidotransferase-like"/>
    <property type="match status" value="1"/>
</dbReference>
<dbReference type="PANTHER" id="PTHR12993">
    <property type="entry name" value="N-ACETYLGLUCOSAMINYL-PHOSPHATIDYLINOSITOL DE-N-ACETYLASE-RELATED"/>
    <property type="match status" value="1"/>
</dbReference>
<sequence length="825" mass="93384">MRTSVLAILLCLIFLPKSYSQHRNRTSSEIYHELLKLKETKRVLYVAAHPDDENTRLISYLANEKHAQIAYLSLTRGDGGQNLIGKELGLELGMIRTQELLQARKVDGGRQFFTRAIDFGFSKNPDETFNNWDKETILSDVVWVIRNYKPDIIITRFNTEPGGTHGHHTSSAILAGEAFKIAGDSTKFPEQLLHTSAWQPKRIFWNAYNWGGEYEPDGDKKYHTFPVGDYNSVLGRTYSQIAAASRTMHKSQGFGATAQIGAGTDYIQLVDGPKFTNDPFETVKNRWEGIPNGQIMESKISEAIDAFDFVNLGANLENLLEIRRSLNLETGNEDWLIEKRKAIDEIIFDILGLTAEFNADEELSFPGKEIKSTLVFNSPSNTDIRLQSYTILDKKLELEESVEKNKPFKKDIKITLPLEYPVSQPYWLEEEILDNVFSISNQKSIGQAFNKPSLSGLLAFELQGQHFQYELPLMYKFNDQVDGETKQPFTITPEVVVHVGAKNVFLKKGKETQVEVEIGFFEDVISGKLTLDGLNPGQYKILHNRTDEVKKKKFFSIAIGELPTGTEKLDVVAKYTLEDGREFDQDIIRIKYKHIPNLTYFPKSRFNILNLNLQLSDQHIGYIPGAGDDIPEVLQQMGYQVTLLDNGSLTSNNLKQYSTIITGIRAFNVNENLANNMDQLLSYVKDGGNMIVQYNTSSPLLTNQLGPYPIKLSRDRVSVEEAPVKFDGDSRILTYPHRISESDFENWVQERGLYFAGEWDSKYQTPFTMNDPGESPKKGSLLYTDHGNGTFAYSGISWFRLLPAGVPGAIKLFVNLIEQTQDGQD</sequence>
<accession>A0AAP2G5I3</accession>
<reference evidence="1 2" key="1">
    <citation type="submission" date="2021-05" db="EMBL/GenBank/DDBJ databases">
        <authorList>
            <person name="Zhang Z.D."/>
            <person name="Osman G."/>
        </authorList>
    </citation>
    <scope>NUCLEOTIDE SEQUENCE [LARGE SCALE GENOMIC DNA]</scope>
    <source>
        <strain evidence="1 2">KCTC 32217</strain>
    </source>
</reference>
<keyword evidence="2" id="KW-1185">Reference proteome</keyword>
<dbReference type="Gene3D" id="3.40.50.10320">
    <property type="entry name" value="LmbE-like"/>
    <property type="match status" value="1"/>
</dbReference>
<dbReference type="Proteomes" id="UP001319104">
    <property type="component" value="Unassembled WGS sequence"/>
</dbReference>
<comment type="caution">
    <text evidence="1">The sequence shown here is derived from an EMBL/GenBank/DDBJ whole genome shotgun (WGS) entry which is preliminary data.</text>
</comment>
<evidence type="ECO:0000313" key="2">
    <source>
        <dbReference type="Proteomes" id="UP001319104"/>
    </source>
</evidence>
<dbReference type="RefSeq" id="WP_213945424.1">
    <property type="nucleotide sequence ID" value="NZ_JAHCMY010000005.1"/>
</dbReference>
<dbReference type="InterPro" id="IPR024078">
    <property type="entry name" value="LmbE-like_dom_sf"/>
</dbReference>
<dbReference type="AlphaFoldDB" id="A0AAP2G5I3"/>
<evidence type="ECO:0000313" key="1">
    <source>
        <dbReference type="EMBL" id="MBS9524573.1"/>
    </source>
</evidence>
<organism evidence="1 2">
    <name type="scientific">Litoribacter ruber</name>
    <dbReference type="NCBI Taxonomy" id="702568"/>
    <lineage>
        <taxon>Bacteria</taxon>
        <taxon>Pseudomonadati</taxon>
        <taxon>Bacteroidota</taxon>
        <taxon>Cytophagia</taxon>
        <taxon>Cytophagales</taxon>
        <taxon>Cyclobacteriaceae</taxon>
        <taxon>Litoribacter</taxon>
    </lineage>
</organism>
<proteinExistence type="predicted"/>
<dbReference type="InterPro" id="IPR003737">
    <property type="entry name" value="GlcNAc_PI_deacetylase-related"/>
</dbReference>
<dbReference type="InterPro" id="IPR029062">
    <property type="entry name" value="Class_I_gatase-like"/>
</dbReference>
<dbReference type="SUPFAM" id="SSF102588">
    <property type="entry name" value="LmbE-like"/>
    <property type="match status" value="1"/>
</dbReference>
<protein>
    <submittedName>
        <fullName evidence="1">PIG-L family deacetylase</fullName>
    </submittedName>
</protein>
<dbReference type="Pfam" id="PF02585">
    <property type="entry name" value="PIG-L"/>
    <property type="match status" value="1"/>
</dbReference>